<protein>
    <submittedName>
        <fullName evidence="2">Uncharacterized protein</fullName>
    </submittedName>
</protein>
<dbReference type="OrthoDB" id="10624194at2759"/>
<feature type="compositionally biased region" description="Polar residues" evidence="1">
    <location>
        <begin position="398"/>
        <end position="416"/>
    </location>
</feature>
<name>W7HTQ7_9PEZI</name>
<feature type="region of interest" description="Disordered" evidence="1">
    <location>
        <begin position="303"/>
        <end position="439"/>
    </location>
</feature>
<dbReference type="EMBL" id="KI966410">
    <property type="protein sequence ID" value="EWC47516.1"/>
    <property type="molecule type" value="Genomic_DNA"/>
</dbReference>
<feature type="region of interest" description="Disordered" evidence="1">
    <location>
        <begin position="99"/>
        <end position="126"/>
    </location>
</feature>
<reference evidence="2 3" key="1">
    <citation type="submission" date="2013-05" db="EMBL/GenBank/DDBJ databases">
        <title>Drechslerella stenobrocha genome reveals carnivorous origination and mechanical trapping mechanism of predatory fungi.</title>
        <authorList>
            <person name="Liu X."/>
            <person name="Zhang W."/>
            <person name="Liu K."/>
        </authorList>
    </citation>
    <scope>NUCLEOTIDE SEQUENCE [LARGE SCALE GENOMIC DNA]</scope>
    <source>
        <strain evidence="2 3">248</strain>
    </source>
</reference>
<dbReference type="Proteomes" id="UP000024837">
    <property type="component" value="Unassembled WGS sequence"/>
</dbReference>
<feature type="compositionally biased region" description="Low complexity" evidence="1">
    <location>
        <begin position="417"/>
        <end position="428"/>
    </location>
</feature>
<evidence type="ECO:0000313" key="3">
    <source>
        <dbReference type="Proteomes" id="UP000024837"/>
    </source>
</evidence>
<evidence type="ECO:0000313" key="2">
    <source>
        <dbReference type="EMBL" id="EWC47516.1"/>
    </source>
</evidence>
<proteinExistence type="predicted"/>
<organism evidence="2 3">
    <name type="scientific">Drechslerella stenobrocha 248</name>
    <dbReference type="NCBI Taxonomy" id="1043628"/>
    <lineage>
        <taxon>Eukaryota</taxon>
        <taxon>Fungi</taxon>
        <taxon>Dikarya</taxon>
        <taxon>Ascomycota</taxon>
        <taxon>Pezizomycotina</taxon>
        <taxon>Orbiliomycetes</taxon>
        <taxon>Orbiliales</taxon>
        <taxon>Orbiliaceae</taxon>
        <taxon>Drechslerella</taxon>
    </lineage>
</organism>
<dbReference type="AlphaFoldDB" id="W7HTQ7"/>
<evidence type="ECO:0000256" key="1">
    <source>
        <dbReference type="SAM" id="MobiDB-lite"/>
    </source>
</evidence>
<feature type="region of interest" description="Disordered" evidence="1">
    <location>
        <begin position="140"/>
        <end position="200"/>
    </location>
</feature>
<feature type="region of interest" description="Disordered" evidence="1">
    <location>
        <begin position="23"/>
        <end position="63"/>
    </location>
</feature>
<feature type="compositionally biased region" description="Polar residues" evidence="1">
    <location>
        <begin position="188"/>
        <end position="200"/>
    </location>
</feature>
<dbReference type="HOGENOM" id="CLU_593151_0_0_1"/>
<sequence>MTRGYFKEFLEEARNIRPLRVKKQKGIQSLGGSIPTAPSPSPTTSFGAPDFTQSRHTVASPRRKAVLRKWGDLGADIPESTPSSIRGAMVDLEEELRWGPKLASHDPSSTAHARAMNSGSALHKPSSKFAQALRNTSSIAPIASGPLSSQKRSFGGPRSTAERQSTQKEAPPRQTAYEPPLRPYLHSSGATAHDNNPQPKQRLLETNASRKHTKFPIDTSKYHQRGVSKDYATKESYPTNSGLPASLEMTSAMAVGHLPLRGASMTTSTSFQHGGYLAAGLHTSEFAPRVSPAFYPSKVASERYGYSPKPAPKGAPPLAGSRGVRSSSPVKNAAAPSVRSNISISPTRRENTRLRPFGIRDPSAGPQANAAKPRLQRTGKPQDLLTTRVRPLEGLNHPKSTFLGQTSPVHEGTYSSAEEPNAPEAEPTNEARAEHVNLNDSRYILKGKDVEGKSSIRGGWI</sequence>
<accession>W7HTQ7</accession>
<gene>
    <name evidence="2" type="ORF">DRE_00484</name>
</gene>
<keyword evidence="3" id="KW-1185">Reference proteome</keyword>